<reference evidence="6" key="1">
    <citation type="submission" date="2017-09" db="EMBL/GenBank/DDBJ databases">
        <title>Depth-based differentiation of microbial function through sediment-hosted aquifers and enrichment of novel symbionts in the deep terrestrial subsurface.</title>
        <authorList>
            <person name="Probst A.J."/>
            <person name="Ladd B."/>
            <person name="Jarett J.K."/>
            <person name="Geller-Mcgrath D.E."/>
            <person name="Sieber C.M.K."/>
            <person name="Emerson J.B."/>
            <person name="Anantharaman K."/>
            <person name="Thomas B.C."/>
            <person name="Malmstrom R."/>
            <person name="Stieglmeier M."/>
            <person name="Klingl A."/>
            <person name="Woyke T."/>
            <person name="Ryan C.M."/>
            <person name="Banfield J.F."/>
        </authorList>
    </citation>
    <scope>NUCLEOTIDE SEQUENCE [LARGE SCALE GENOMIC DNA]</scope>
</reference>
<gene>
    <name evidence="5" type="ORF">COU10_02235</name>
</gene>
<evidence type="ECO:0000313" key="6">
    <source>
        <dbReference type="Proteomes" id="UP000230903"/>
    </source>
</evidence>
<comment type="caution">
    <text evidence="5">The sequence shown here is derived from an EMBL/GenBank/DDBJ whole genome shotgun (WGS) entry which is preliminary data.</text>
</comment>
<dbReference type="InterPro" id="IPR020084">
    <property type="entry name" value="NUDIX_hydrolase_CS"/>
</dbReference>
<sequence>MSIKRPEPYQPIPKEASMVFRGKTMSVYAWEQELFDGKKAIYESTVRPDSVTVIPVTTEGKILLLNQTQAGFKDWFLSFPGGQIDEGENPESAAIRELLEETGYKAKELVLWDSLQPFTRMDWAVYTFIAHGCERAGEMKLDGGEKMELREINFDEFLELVENDNFRHVDISLQILKMKLHREKIDALRGDLRL</sequence>
<dbReference type="InterPro" id="IPR000086">
    <property type="entry name" value="NUDIX_hydrolase_dom"/>
</dbReference>
<comment type="similarity">
    <text evidence="3">Belongs to the Nudix hydrolase family.</text>
</comment>
<evidence type="ECO:0000256" key="2">
    <source>
        <dbReference type="ARBA" id="ARBA00022801"/>
    </source>
</evidence>
<dbReference type="PANTHER" id="PTHR43046">
    <property type="entry name" value="GDP-MANNOSE MANNOSYL HYDROLASE"/>
    <property type="match status" value="1"/>
</dbReference>
<dbReference type="CDD" id="cd03424">
    <property type="entry name" value="NUDIX_ADPRase_Nudt5_UGPPase_Nudt14"/>
    <property type="match status" value="1"/>
</dbReference>
<evidence type="ECO:0000256" key="1">
    <source>
        <dbReference type="ARBA" id="ARBA00001946"/>
    </source>
</evidence>
<accession>A0A2H0UNB1</accession>
<dbReference type="GO" id="GO:0016787">
    <property type="term" value="F:hydrolase activity"/>
    <property type="evidence" value="ECO:0007669"/>
    <property type="project" value="UniProtKB-KW"/>
</dbReference>
<dbReference type="InterPro" id="IPR020476">
    <property type="entry name" value="Nudix_hydrolase"/>
</dbReference>
<dbReference type="PROSITE" id="PS00893">
    <property type="entry name" value="NUDIX_BOX"/>
    <property type="match status" value="1"/>
</dbReference>
<dbReference type="PRINTS" id="PR00502">
    <property type="entry name" value="NUDIXFAMILY"/>
</dbReference>
<dbReference type="Pfam" id="PF00293">
    <property type="entry name" value="NUDIX"/>
    <property type="match status" value="1"/>
</dbReference>
<name>A0A2H0UNB1_9BACT</name>
<comment type="cofactor">
    <cofactor evidence="1">
        <name>Mg(2+)</name>
        <dbReference type="ChEBI" id="CHEBI:18420"/>
    </cofactor>
</comment>
<dbReference type="PROSITE" id="PS51462">
    <property type="entry name" value="NUDIX"/>
    <property type="match status" value="1"/>
</dbReference>
<dbReference type="Gene3D" id="3.90.79.10">
    <property type="entry name" value="Nucleoside Triphosphate Pyrophosphohydrolase"/>
    <property type="match status" value="1"/>
</dbReference>
<evidence type="ECO:0000313" key="5">
    <source>
        <dbReference type="EMBL" id="PIR87888.1"/>
    </source>
</evidence>
<proteinExistence type="inferred from homology"/>
<evidence type="ECO:0000256" key="3">
    <source>
        <dbReference type="RuleBase" id="RU003476"/>
    </source>
</evidence>
<dbReference type="SUPFAM" id="SSF55811">
    <property type="entry name" value="Nudix"/>
    <property type="match status" value="1"/>
</dbReference>
<organism evidence="5 6">
    <name type="scientific">Candidatus Harrisonbacteria bacterium CG10_big_fil_rev_8_21_14_0_10_45_28</name>
    <dbReference type="NCBI Taxonomy" id="1974586"/>
    <lineage>
        <taxon>Bacteria</taxon>
        <taxon>Candidatus Harrisoniibacteriota</taxon>
    </lineage>
</organism>
<feature type="domain" description="Nudix hydrolase" evidence="4">
    <location>
        <begin position="46"/>
        <end position="176"/>
    </location>
</feature>
<evidence type="ECO:0000259" key="4">
    <source>
        <dbReference type="PROSITE" id="PS51462"/>
    </source>
</evidence>
<dbReference type="PANTHER" id="PTHR43046:SF2">
    <property type="entry name" value="8-OXO-DGTP DIPHOSPHATASE-RELATED"/>
    <property type="match status" value="1"/>
</dbReference>
<dbReference type="InterPro" id="IPR015797">
    <property type="entry name" value="NUDIX_hydrolase-like_dom_sf"/>
</dbReference>
<dbReference type="AlphaFoldDB" id="A0A2H0UNB1"/>
<dbReference type="Proteomes" id="UP000230903">
    <property type="component" value="Unassembled WGS sequence"/>
</dbReference>
<dbReference type="EMBL" id="PFBC01000035">
    <property type="protein sequence ID" value="PIR87888.1"/>
    <property type="molecule type" value="Genomic_DNA"/>
</dbReference>
<keyword evidence="2 3" id="KW-0378">Hydrolase</keyword>
<protein>
    <recommendedName>
        <fullName evidence="4">Nudix hydrolase domain-containing protein</fullName>
    </recommendedName>
</protein>